<dbReference type="Pfam" id="PF15869">
    <property type="entry name" value="TolB_like"/>
    <property type="match status" value="1"/>
</dbReference>
<reference evidence="1" key="1">
    <citation type="submission" date="2019-08" db="EMBL/GenBank/DDBJ databases">
        <authorList>
            <person name="Kucharzyk K."/>
            <person name="Murdoch R.W."/>
            <person name="Higgins S."/>
            <person name="Loffler F."/>
        </authorList>
    </citation>
    <scope>NUCLEOTIDE SEQUENCE</scope>
</reference>
<proteinExistence type="predicted"/>
<accession>A0A644X1F1</accession>
<evidence type="ECO:0000313" key="1">
    <source>
        <dbReference type="EMBL" id="MPM09777.1"/>
    </source>
</evidence>
<protein>
    <recommendedName>
        <fullName evidence="2">6-bladed beta-propeller protein</fullName>
    </recommendedName>
</protein>
<comment type="caution">
    <text evidence="1">The sequence shown here is derived from an EMBL/GenBank/DDBJ whole genome shotgun (WGS) entry which is preliminary data.</text>
</comment>
<dbReference type="AlphaFoldDB" id="A0A644X1F1"/>
<name>A0A644X1F1_9ZZZZ</name>
<dbReference type="PROSITE" id="PS51257">
    <property type="entry name" value="PROKAR_LIPOPROTEIN"/>
    <property type="match status" value="1"/>
</dbReference>
<organism evidence="1">
    <name type="scientific">bioreactor metagenome</name>
    <dbReference type="NCBI Taxonomy" id="1076179"/>
    <lineage>
        <taxon>unclassified sequences</taxon>
        <taxon>metagenomes</taxon>
        <taxon>ecological metagenomes</taxon>
    </lineage>
</organism>
<gene>
    <name evidence="1" type="ORF">SDC9_56100</name>
</gene>
<dbReference type="EMBL" id="VSSQ01001611">
    <property type="protein sequence ID" value="MPM09777.1"/>
    <property type="molecule type" value="Genomic_DNA"/>
</dbReference>
<sequence length="350" mass="39713">MKTPVSILIVLALLMLCSCNQSNVYQHATSINRNDFKTTQSLIGSVVQFDNEVLKPTHLQVFDSLLFTINTREDRTIHIFDLKAKRKIGERITAGNGPGEMLQPRIVKVDKESIQIFDIATSTLFEYSMSDFVANPKPIVLRKIKLDKSTASEAYLLGEHLIGAVYNPSYQLNSYNLNGKKVGEYGSYPNSDVVFSDSEKLESYRFSFITNLNDKMLICYNWTDLIDILDKDGHLEKRLHGPEHFISLFKEFHEGDVISANSMKGQTRDAYFSPVSVGNDFFVLYSGKSEDEEGYSILANQIFVFSWKGVPEQILSLDQGVFSITVDEKNKKIYGISDTPEFHIVEFAYK</sequence>
<evidence type="ECO:0008006" key="2">
    <source>
        <dbReference type="Google" id="ProtNLM"/>
    </source>
</evidence>